<dbReference type="PANTHER" id="PTHR22639:SF3">
    <property type="entry name" value="ZINC FINGER CCHC DOMAIN-CONTAINING PROTEIN 3"/>
    <property type="match status" value="1"/>
</dbReference>
<dbReference type="GO" id="GO:0003723">
    <property type="term" value="F:RNA binding"/>
    <property type="evidence" value="ECO:0007669"/>
    <property type="project" value="InterPro"/>
</dbReference>
<protein>
    <submittedName>
        <fullName evidence="2">Uncharacterized protein</fullName>
    </submittedName>
</protein>
<sequence>MTTNLLSHIRPRVHYARVPKGFGSADICREHVKRFKLSELKCVQDYGMGKFEVTFANDEVSRRFSDDPVLAIRDARIRFQYRGVRVKVVRVIGFPADADVRIIAQLLEIYGVVLDVSREESAFLPGVWSGILVVRMEMRKSVPNLHQVRDVIVRFEYEGVARVCRRCCRTGHHGAKCTVPQCVRCGVFGHDQCALKCNDCGGDHGPSECKARTNSSGAPPVASSSQEQVSSVAEDREAAPADAEGSTQPQPEPISERAPGGEEQEAGLELAEAPILPAAAEPSPAGAPETGPADAPAAEDNEEPMSWTDAVRGKKRCARRSPGPSKESPAALRTTSRFRSDPQRQSLTRNLPRRLSRVVPWVSCTTVLLASPPENPNCFLVSSVPMAAFSVSTTSMISSCSSALGIPVADA</sequence>
<comment type="caution">
    <text evidence="2">The sequence shown here is derived from an EMBL/GenBank/DDBJ whole genome shotgun (WGS) entry which is preliminary data.</text>
</comment>
<evidence type="ECO:0000313" key="3">
    <source>
        <dbReference type="Proteomes" id="UP000821866"/>
    </source>
</evidence>
<dbReference type="PANTHER" id="PTHR22639">
    <property type="entry name" value="GAG-RELATED PROTEIN"/>
    <property type="match status" value="1"/>
</dbReference>
<dbReference type="InterPro" id="IPR042509">
    <property type="entry name" value="ZCCHC3"/>
</dbReference>
<feature type="compositionally biased region" description="Low complexity" evidence="1">
    <location>
        <begin position="221"/>
        <end position="232"/>
    </location>
</feature>
<name>A0A9J6CZJ1_RHIMP</name>
<feature type="region of interest" description="Disordered" evidence="1">
    <location>
        <begin position="279"/>
        <end position="349"/>
    </location>
</feature>
<feature type="compositionally biased region" description="Low complexity" evidence="1">
    <location>
        <begin position="279"/>
        <end position="296"/>
    </location>
</feature>
<dbReference type="Proteomes" id="UP000821866">
    <property type="component" value="Unassembled WGS sequence"/>
</dbReference>
<feature type="region of interest" description="Disordered" evidence="1">
    <location>
        <begin position="206"/>
        <end position="266"/>
    </location>
</feature>
<dbReference type="AlphaFoldDB" id="A0A9J6CZJ1"/>
<reference evidence="2" key="1">
    <citation type="journal article" date="2020" name="Cell">
        <title>Large-Scale Comparative Analyses of Tick Genomes Elucidate Their Genetic Diversity and Vector Capacities.</title>
        <authorList>
            <consortium name="Tick Genome and Microbiome Consortium (TIGMIC)"/>
            <person name="Jia N."/>
            <person name="Wang J."/>
            <person name="Shi W."/>
            <person name="Du L."/>
            <person name="Sun Y."/>
            <person name="Zhan W."/>
            <person name="Jiang J.F."/>
            <person name="Wang Q."/>
            <person name="Zhang B."/>
            <person name="Ji P."/>
            <person name="Bell-Sakyi L."/>
            <person name="Cui X.M."/>
            <person name="Yuan T.T."/>
            <person name="Jiang B.G."/>
            <person name="Yang W.F."/>
            <person name="Lam T.T."/>
            <person name="Chang Q.C."/>
            <person name="Ding S.J."/>
            <person name="Wang X.J."/>
            <person name="Zhu J.G."/>
            <person name="Ruan X.D."/>
            <person name="Zhao L."/>
            <person name="Wei J.T."/>
            <person name="Ye R.Z."/>
            <person name="Que T.C."/>
            <person name="Du C.H."/>
            <person name="Zhou Y.H."/>
            <person name="Cheng J.X."/>
            <person name="Dai P.F."/>
            <person name="Guo W.B."/>
            <person name="Han X.H."/>
            <person name="Huang E.J."/>
            <person name="Li L.F."/>
            <person name="Wei W."/>
            <person name="Gao Y.C."/>
            <person name="Liu J.Z."/>
            <person name="Shao H.Z."/>
            <person name="Wang X."/>
            <person name="Wang C.C."/>
            <person name="Yang T.C."/>
            <person name="Huo Q.B."/>
            <person name="Li W."/>
            <person name="Chen H.Y."/>
            <person name="Chen S.E."/>
            <person name="Zhou L.G."/>
            <person name="Ni X.B."/>
            <person name="Tian J.H."/>
            <person name="Sheng Y."/>
            <person name="Liu T."/>
            <person name="Pan Y.S."/>
            <person name="Xia L.Y."/>
            <person name="Li J."/>
            <person name="Zhao F."/>
            <person name="Cao W.C."/>
        </authorList>
    </citation>
    <scope>NUCLEOTIDE SEQUENCE</scope>
    <source>
        <strain evidence="2">Rmic-2018</strain>
    </source>
</reference>
<reference evidence="2" key="2">
    <citation type="submission" date="2021-09" db="EMBL/GenBank/DDBJ databases">
        <authorList>
            <person name="Jia N."/>
            <person name="Wang J."/>
            <person name="Shi W."/>
            <person name="Du L."/>
            <person name="Sun Y."/>
            <person name="Zhan W."/>
            <person name="Jiang J."/>
            <person name="Wang Q."/>
            <person name="Zhang B."/>
            <person name="Ji P."/>
            <person name="Sakyi L.B."/>
            <person name="Cui X."/>
            <person name="Yuan T."/>
            <person name="Jiang B."/>
            <person name="Yang W."/>
            <person name="Lam T.T.-Y."/>
            <person name="Chang Q."/>
            <person name="Ding S."/>
            <person name="Wang X."/>
            <person name="Zhu J."/>
            <person name="Ruan X."/>
            <person name="Zhao L."/>
            <person name="Wei J."/>
            <person name="Que T."/>
            <person name="Du C."/>
            <person name="Cheng J."/>
            <person name="Dai P."/>
            <person name="Han X."/>
            <person name="Huang E."/>
            <person name="Gao Y."/>
            <person name="Liu J."/>
            <person name="Shao H."/>
            <person name="Ye R."/>
            <person name="Li L."/>
            <person name="Wei W."/>
            <person name="Wang X."/>
            <person name="Wang C."/>
            <person name="Huo Q."/>
            <person name="Li W."/>
            <person name="Guo W."/>
            <person name="Chen H."/>
            <person name="Chen S."/>
            <person name="Zhou L."/>
            <person name="Zhou L."/>
            <person name="Ni X."/>
            <person name="Tian J."/>
            <person name="Zhou Y."/>
            <person name="Sheng Y."/>
            <person name="Liu T."/>
            <person name="Pan Y."/>
            <person name="Xia L."/>
            <person name="Li J."/>
            <person name="Zhao F."/>
            <person name="Cao W."/>
        </authorList>
    </citation>
    <scope>NUCLEOTIDE SEQUENCE</scope>
    <source>
        <strain evidence="2">Rmic-2018</strain>
        <tissue evidence="2">Larvae</tissue>
    </source>
</reference>
<dbReference type="GO" id="GO:0002218">
    <property type="term" value="P:activation of innate immune response"/>
    <property type="evidence" value="ECO:0007669"/>
    <property type="project" value="InterPro"/>
</dbReference>
<evidence type="ECO:0000256" key="1">
    <source>
        <dbReference type="SAM" id="MobiDB-lite"/>
    </source>
</evidence>
<feature type="compositionally biased region" description="Polar residues" evidence="1">
    <location>
        <begin position="333"/>
        <end position="349"/>
    </location>
</feature>
<dbReference type="EMBL" id="JABSTU010004229">
    <property type="protein sequence ID" value="KAH7964122.1"/>
    <property type="molecule type" value="Genomic_DNA"/>
</dbReference>
<evidence type="ECO:0000313" key="2">
    <source>
        <dbReference type="EMBL" id="KAH7964122.1"/>
    </source>
</evidence>
<dbReference type="GO" id="GO:0003690">
    <property type="term" value="F:double-stranded DNA binding"/>
    <property type="evidence" value="ECO:0007669"/>
    <property type="project" value="InterPro"/>
</dbReference>
<gene>
    <name evidence="2" type="ORF">HPB51_027642</name>
</gene>
<keyword evidence="3" id="KW-1185">Reference proteome</keyword>
<organism evidence="2 3">
    <name type="scientific">Rhipicephalus microplus</name>
    <name type="common">Cattle tick</name>
    <name type="synonym">Boophilus microplus</name>
    <dbReference type="NCBI Taxonomy" id="6941"/>
    <lineage>
        <taxon>Eukaryota</taxon>
        <taxon>Metazoa</taxon>
        <taxon>Ecdysozoa</taxon>
        <taxon>Arthropoda</taxon>
        <taxon>Chelicerata</taxon>
        <taxon>Arachnida</taxon>
        <taxon>Acari</taxon>
        <taxon>Parasitiformes</taxon>
        <taxon>Ixodida</taxon>
        <taxon>Ixodoidea</taxon>
        <taxon>Ixodidae</taxon>
        <taxon>Rhipicephalinae</taxon>
        <taxon>Rhipicephalus</taxon>
        <taxon>Boophilus</taxon>
    </lineage>
</organism>
<dbReference type="VEuPathDB" id="VectorBase:LOC119179298"/>
<accession>A0A9J6CZJ1</accession>
<proteinExistence type="predicted"/>